<feature type="binding site" evidence="7">
    <location>
        <position position="245"/>
    </location>
    <ligand>
        <name>Mg(2+)</name>
        <dbReference type="ChEBI" id="CHEBI:18420"/>
        <label>1</label>
    </ligand>
</feature>
<accession>A0A7X1AX90</accession>
<evidence type="ECO:0000256" key="2">
    <source>
        <dbReference type="ARBA" id="ARBA00007092"/>
    </source>
</evidence>
<feature type="binding site" evidence="7">
    <location>
        <position position="7"/>
    </location>
    <ligand>
        <name>Mg(2+)</name>
        <dbReference type="ChEBI" id="CHEBI:18420"/>
        <label>1</label>
    </ligand>
</feature>
<dbReference type="PROSITE" id="PS51435">
    <property type="entry name" value="AP_NUCLEASE_F1_4"/>
    <property type="match status" value="1"/>
</dbReference>
<dbReference type="Proteomes" id="UP000525652">
    <property type="component" value="Unassembled WGS sequence"/>
</dbReference>
<dbReference type="InterPro" id="IPR036691">
    <property type="entry name" value="Endo/exonu/phosph_ase_sf"/>
</dbReference>
<evidence type="ECO:0000256" key="1">
    <source>
        <dbReference type="ARBA" id="ARBA00001936"/>
    </source>
</evidence>
<gene>
    <name evidence="10" type="primary">xth</name>
    <name evidence="10" type="ORF">H5P30_07120</name>
</gene>
<dbReference type="RefSeq" id="WP_185692256.1">
    <property type="nucleotide sequence ID" value="NZ_JACHVA010000053.1"/>
</dbReference>
<sequence>MKLLSWNVNGLRACLKKGFSESIQSVDPDVVCLQETKMGRDGPPDTGLGEYAHQIFHSAEKPGYSGTAILSKTEPISVEFDFGDSEFQGEGRVIAAEFANFYLVNAYVPNSQNELRRLPYRCDSWEPRTRKYLKSLSTSKPVYYCGDLNVAHKEIDIARPKANRRNAGFTDEERHEMDLLLGAGFTDTFRHFHPDATERYSWWSYRAGARKRNIGWRLDYFIASESASDSWISADIFDQIEGSDHCPVSLEVKD</sequence>
<keyword evidence="3 7" id="KW-0479">Metal-binding</keyword>
<keyword evidence="11" id="KW-1185">Reference proteome</keyword>
<dbReference type="GO" id="GO:0003906">
    <property type="term" value="F:DNA-(apurinic or apyrimidinic site) endonuclease activity"/>
    <property type="evidence" value="ECO:0007669"/>
    <property type="project" value="TreeGrafter"/>
</dbReference>
<dbReference type="SUPFAM" id="SSF56219">
    <property type="entry name" value="DNase I-like"/>
    <property type="match status" value="1"/>
</dbReference>
<proteinExistence type="inferred from homology"/>
<comment type="similarity">
    <text evidence="2">Belongs to the DNA repair enzymes AP/ExoA family.</text>
</comment>
<feature type="site" description="Transition state stabilizer" evidence="8">
    <location>
        <position position="149"/>
    </location>
</feature>
<dbReference type="InterPro" id="IPR020848">
    <property type="entry name" value="AP_endonuclease_F1_CS"/>
</dbReference>
<dbReference type="EC" id="3.1.11.2" evidence="10"/>
<dbReference type="InterPro" id="IPR020847">
    <property type="entry name" value="AP_endonuclease_F1_BS"/>
</dbReference>
<evidence type="ECO:0000256" key="8">
    <source>
        <dbReference type="PIRSR" id="PIRSR604808-3"/>
    </source>
</evidence>
<comment type="cofactor">
    <cofactor evidence="1">
        <name>Mn(2+)</name>
        <dbReference type="ChEBI" id="CHEBI:29035"/>
    </cofactor>
</comment>
<comment type="cofactor">
    <cofactor evidence="7">
        <name>Mg(2+)</name>
        <dbReference type="ChEBI" id="CHEBI:18420"/>
    </cofactor>
    <cofactor evidence="7">
        <name>Mn(2+)</name>
        <dbReference type="ChEBI" id="CHEBI:29035"/>
    </cofactor>
    <text evidence="7">Probably binds two magnesium or manganese ions per subunit.</text>
</comment>
<dbReference type="PROSITE" id="PS00727">
    <property type="entry name" value="AP_NUCLEASE_F1_2"/>
    <property type="match status" value="1"/>
</dbReference>
<dbReference type="PANTHER" id="PTHR22748">
    <property type="entry name" value="AP ENDONUCLEASE"/>
    <property type="match status" value="1"/>
</dbReference>
<evidence type="ECO:0000256" key="7">
    <source>
        <dbReference type="PIRSR" id="PIRSR604808-2"/>
    </source>
</evidence>
<evidence type="ECO:0000256" key="4">
    <source>
        <dbReference type="ARBA" id="ARBA00022801"/>
    </source>
</evidence>
<feature type="site" description="Interaction with DNA substrate" evidence="8">
    <location>
        <position position="245"/>
    </location>
</feature>
<dbReference type="GO" id="GO:0008081">
    <property type="term" value="F:phosphoric diester hydrolase activity"/>
    <property type="evidence" value="ECO:0007669"/>
    <property type="project" value="TreeGrafter"/>
</dbReference>
<organism evidence="10 11">
    <name type="scientific">Puniceicoccus vermicola</name>
    <dbReference type="NCBI Taxonomy" id="388746"/>
    <lineage>
        <taxon>Bacteria</taxon>
        <taxon>Pseudomonadati</taxon>
        <taxon>Verrucomicrobiota</taxon>
        <taxon>Opitutia</taxon>
        <taxon>Puniceicoccales</taxon>
        <taxon>Puniceicoccaceae</taxon>
        <taxon>Puniceicoccus</taxon>
    </lineage>
</organism>
<dbReference type="InterPro" id="IPR004808">
    <property type="entry name" value="AP_endonuc_1"/>
</dbReference>
<dbReference type="InterPro" id="IPR005135">
    <property type="entry name" value="Endo/exonuclease/phosphatase"/>
</dbReference>
<feature type="binding site" evidence="7">
    <location>
        <position position="147"/>
    </location>
    <ligand>
        <name>Mg(2+)</name>
        <dbReference type="ChEBI" id="CHEBI:18420"/>
        <label>1</label>
    </ligand>
</feature>
<dbReference type="CDD" id="cd09087">
    <property type="entry name" value="Ape1-like_AP-endo"/>
    <property type="match status" value="1"/>
</dbReference>
<dbReference type="GO" id="GO:0046872">
    <property type="term" value="F:metal ion binding"/>
    <property type="evidence" value="ECO:0007669"/>
    <property type="project" value="UniProtKB-KW"/>
</dbReference>
<reference evidence="10 11" key="1">
    <citation type="submission" date="2020-07" db="EMBL/GenBank/DDBJ databases">
        <authorList>
            <person name="Feng X."/>
        </authorList>
    </citation>
    <scope>NUCLEOTIDE SEQUENCE [LARGE SCALE GENOMIC DNA]</scope>
    <source>
        <strain evidence="10 11">JCM14086</strain>
    </source>
</reference>
<dbReference type="AlphaFoldDB" id="A0A7X1AX90"/>
<feature type="binding site" evidence="7">
    <location>
        <position position="149"/>
    </location>
    <ligand>
        <name>Mg(2+)</name>
        <dbReference type="ChEBI" id="CHEBI:18420"/>
        <label>1</label>
    </ligand>
</feature>
<evidence type="ECO:0000313" key="10">
    <source>
        <dbReference type="EMBL" id="MBC2601547.1"/>
    </source>
</evidence>
<name>A0A7X1AX90_9BACT</name>
<feature type="binding site" evidence="7">
    <location>
        <position position="35"/>
    </location>
    <ligand>
        <name>Mg(2+)</name>
        <dbReference type="ChEBI" id="CHEBI:18420"/>
        <label>1</label>
    </ligand>
</feature>
<evidence type="ECO:0000313" key="11">
    <source>
        <dbReference type="Proteomes" id="UP000525652"/>
    </source>
</evidence>
<evidence type="ECO:0000259" key="9">
    <source>
        <dbReference type="Pfam" id="PF03372"/>
    </source>
</evidence>
<dbReference type="Pfam" id="PF03372">
    <property type="entry name" value="Exo_endo_phos"/>
    <property type="match status" value="1"/>
</dbReference>
<dbReference type="EMBL" id="JACHVA010000053">
    <property type="protein sequence ID" value="MBC2601547.1"/>
    <property type="molecule type" value="Genomic_DNA"/>
</dbReference>
<dbReference type="GO" id="GO:0006284">
    <property type="term" value="P:base-excision repair"/>
    <property type="evidence" value="ECO:0007669"/>
    <property type="project" value="TreeGrafter"/>
</dbReference>
<evidence type="ECO:0000256" key="5">
    <source>
        <dbReference type="ARBA" id="ARBA00022842"/>
    </source>
</evidence>
<comment type="caution">
    <text evidence="10">The sequence shown here is derived from an EMBL/GenBank/DDBJ whole genome shotgun (WGS) entry which is preliminary data.</text>
</comment>
<dbReference type="NCBIfam" id="TIGR00633">
    <property type="entry name" value="xth"/>
    <property type="match status" value="1"/>
</dbReference>
<feature type="domain" description="Endonuclease/exonuclease/phosphatase" evidence="9">
    <location>
        <begin position="4"/>
        <end position="245"/>
    </location>
</feature>
<keyword evidence="7" id="KW-0464">Manganese</keyword>
<feature type="active site" description="Proton acceptor" evidence="6">
    <location>
        <position position="245"/>
    </location>
</feature>
<dbReference type="GO" id="GO:0008311">
    <property type="term" value="F:double-stranded DNA 3'-5' DNA exonuclease activity"/>
    <property type="evidence" value="ECO:0007669"/>
    <property type="project" value="UniProtKB-EC"/>
</dbReference>
<feature type="site" description="Important for catalytic activity" evidence="8">
    <location>
        <position position="219"/>
    </location>
</feature>
<dbReference type="PANTHER" id="PTHR22748:SF6">
    <property type="entry name" value="DNA-(APURINIC OR APYRIMIDINIC SITE) ENDONUCLEASE"/>
    <property type="match status" value="1"/>
</dbReference>
<dbReference type="Gene3D" id="3.60.10.10">
    <property type="entry name" value="Endonuclease/exonuclease/phosphatase"/>
    <property type="match status" value="1"/>
</dbReference>
<dbReference type="PROSITE" id="PS00726">
    <property type="entry name" value="AP_NUCLEASE_F1_1"/>
    <property type="match status" value="1"/>
</dbReference>
<protein>
    <submittedName>
        <fullName evidence="10">Exodeoxyribonuclease III</fullName>
        <ecNumber evidence="10">3.1.11.2</ecNumber>
    </submittedName>
</protein>
<feature type="active site" description="Proton donor/acceptor" evidence="6">
    <location>
        <position position="147"/>
    </location>
</feature>
<feature type="active site" evidence="6">
    <location>
        <position position="107"/>
    </location>
</feature>
<dbReference type="GO" id="GO:0003677">
    <property type="term" value="F:DNA binding"/>
    <property type="evidence" value="ECO:0007669"/>
    <property type="project" value="InterPro"/>
</dbReference>
<evidence type="ECO:0000256" key="3">
    <source>
        <dbReference type="ARBA" id="ARBA00022723"/>
    </source>
</evidence>
<keyword evidence="4 10" id="KW-0378">Hydrolase</keyword>
<evidence type="ECO:0000256" key="6">
    <source>
        <dbReference type="PIRSR" id="PIRSR604808-1"/>
    </source>
</evidence>
<keyword evidence="5 7" id="KW-0460">Magnesium</keyword>
<dbReference type="NCBIfam" id="TIGR00195">
    <property type="entry name" value="exoDNase_III"/>
    <property type="match status" value="1"/>
</dbReference>
<feature type="binding site" evidence="7">
    <location>
        <position position="244"/>
    </location>
    <ligand>
        <name>Mg(2+)</name>
        <dbReference type="ChEBI" id="CHEBI:18420"/>
        <label>1</label>
    </ligand>
</feature>